<comment type="caution">
    <text evidence="2">The sequence shown here is derived from an EMBL/GenBank/DDBJ whole genome shotgun (WGS) entry which is preliminary data.</text>
</comment>
<protein>
    <recommendedName>
        <fullName evidence="4">F-box domain-containing protein</fullName>
    </recommendedName>
</protein>
<gene>
    <name evidence="2" type="ORF">SLS59_002548</name>
</gene>
<proteinExistence type="predicted"/>
<reference evidence="2 3" key="1">
    <citation type="submission" date="2024-02" db="EMBL/GenBank/DDBJ databases">
        <title>De novo assembly and annotation of 12 fungi associated with fruit tree decline syndrome in Ontario, Canada.</title>
        <authorList>
            <person name="Sulman M."/>
            <person name="Ellouze W."/>
            <person name="Ilyukhin E."/>
        </authorList>
    </citation>
    <scope>NUCLEOTIDE SEQUENCE [LARGE SCALE GENOMIC DNA]</scope>
    <source>
        <strain evidence="2 3">M97-236</strain>
    </source>
</reference>
<evidence type="ECO:0000313" key="2">
    <source>
        <dbReference type="EMBL" id="KAL1607579.1"/>
    </source>
</evidence>
<evidence type="ECO:0008006" key="4">
    <source>
        <dbReference type="Google" id="ProtNLM"/>
    </source>
</evidence>
<evidence type="ECO:0000256" key="1">
    <source>
        <dbReference type="SAM" id="MobiDB-lite"/>
    </source>
</evidence>
<evidence type="ECO:0000313" key="3">
    <source>
        <dbReference type="Proteomes" id="UP001521222"/>
    </source>
</evidence>
<accession>A0ABR3RT13</accession>
<organism evidence="2 3">
    <name type="scientific">Nothophoma quercina</name>
    <dbReference type="NCBI Taxonomy" id="749835"/>
    <lineage>
        <taxon>Eukaryota</taxon>
        <taxon>Fungi</taxon>
        <taxon>Dikarya</taxon>
        <taxon>Ascomycota</taxon>
        <taxon>Pezizomycotina</taxon>
        <taxon>Dothideomycetes</taxon>
        <taxon>Pleosporomycetidae</taxon>
        <taxon>Pleosporales</taxon>
        <taxon>Pleosporineae</taxon>
        <taxon>Didymellaceae</taxon>
        <taxon>Nothophoma</taxon>
    </lineage>
</organism>
<dbReference type="EMBL" id="JAKIXB020000006">
    <property type="protein sequence ID" value="KAL1607579.1"/>
    <property type="molecule type" value="Genomic_DNA"/>
</dbReference>
<name>A0ABR3RT13_9PLEO</name>
<sequence length="414" mass="45864">MGAFASPHLQLPIMHQRTPHLQNAFRTKIFRHHPTTTKMAKAVTLTTLPNELLDAICARLNRSARCALALTCKATNSSAIAALYQTYTNRSHPSEAPFYLFLRTICENPKHAALVKVVDIRGWRSELEVATNSAWGPMVTPPEEEDEAPVRSGPLFTSTDRPAGASKGATPASSAALIQLFLDISVKIGLVAMPASIDHIPALKSNAQMGTTLKQDADFIRQLKHGVEDAYFILMVAHLSQLEKLLIDGLTPYPILDWHHFFSRPSGCLQSLKILNLWASHIAKEERVAKTTLQILDILPNLEHLQLQGLSAQGHRHTADDSLPSKKLHIVVLYDCAVRHRLLKKIADGQNIRTFLYTIGKRQLSGNRGAIFSAEQIAGHLESSKHSLRGLTLCPLLQSAHPREYTVLIKREQS</sequence>
<keyword evidence="3" id="KW-1185">Reference proteome</keyword>
<dbReference type="Proteomes" id="UP001521222">
    <property type="component" value="Unassembled WGS sequence"/>
</dbReference>
<feature type="region of interest" description="Disordered" evidence="1">
    <location>
        <begin position="135"/>
        <end position="168"/>
    </location>
</feature>